<dbReference type="InterPro" id="IPR029056">
    <property type="entry name" value="Ribokinase-like"/>
</dbReference>
<dbReference type="PATRIC" id="fig|797516.3.peg.1892"/>
<dbReference type="InterPro" id="IPR002139">
    <property type="entry name" value="Ribo/fructo_kinase"/>
</dbReference>
<comment type="pathway">
    <text evidence="12">Carbohydrate metabolism; D-ribose degradation; D-ribose 5-phosphate from beta-D-ribopyranose: step 2/2.</text>
</comment>
<comment type="subcellular location">
    <subcellularLocation>
        <location evidence="12">Cytoplasm</location>
    </subcellularLocation>
</comment>
<evidence type="ECO:0000313" key="14">
    <source>
        <dbReference type="EMBL" id="EHO50264.1"/>
    </source>
</evidence>
<dbReference type="CDD" id="cd01174">
    <property type="entry name" value="ribokinase"/>
    <property type="match status" value="1"/>
</dbReference>
<keyword evidence="12" id="KW-0963">Cytoplasm</keyword>
<proteinExistence type="inferred from homology"/>
<feature type="binding site" evidence="12">
    <location>
        <begin position="273"/>
        <end position="274"/>
    </location>
    <ligand>
        <name>ATP</name>
        <dbReference type="ChEBI" id="CHEBI:30616"/>
    </ligand>
</feature>
<name>H1LHM4_9LACO</name>
<evidence type="ECO:0000256" key="12">
    <source>
        <dbReference type="HAMAP-Rule" id="MF_01987"/>
    </source>
</evidence>
<comment type="cofactor">
    <cofactor evidence="12">
        <name>Mg(2+)</name>
        <dbReference type="ChEBI" id="CHEBI:18420"/>
    </cofactor>
    <text evidence="12">Requires a divalent cation, most likely magnesium in vivo, as an electrophilic catalyst to aid phosphoryl group transfer. It is the chelate of the metal and the nucleotide that is the actual substrate.</text>
</comment>
<dbReference type="PRINTS" id="PR00990">
    <property type="entry name" value="RIBOKINASE"/>
</dbReference>
<dbReference type="EC" id="2.7.1.15" evidence="2 12"/>
<keyword evidence="11 12" id="KW-0119">Carbohydrate metabolism</keyword>
<evidence type="ECO:0000256" key="5">
    <source>
        <dbReference type="ARBA" id="ARBA00022723"/>
    </source>
</evidence>
<feature type="binding site" evidence="12">
    <location>
        <position position="160"/>
    </location>
    <ligand>
        <name>substrate</name>
    </ligand>
</feature>
<dbReference type="PANTHER" id="PTHR10584">
    <property type="entry name" value="SUGAR KINASE"/>
    <property type="match status" value="1"/>
</dbReference>
<feature type="binding site" evidence="12">
    <location>
        <position position="268"/>
    </location>
    <ligand>
        <name>K(+)</name>
        <dbReference type="ChEBI" id="CHEBI:29103"/>
    </ligand>
</feature>
<evidence type="ECO:0000256" key="10">
    <source>
        <dbReference type="ARBA" id="ARBA00022958"/>
    </source>
</evidence>
<dbReference type="HAMAP" id="MF_01987">
    <property type="entry name" value="Ribokinase"/>
    <property type="match status" value="1"/>
</dbReference>
<dbReference type="InterPro" id="IPR011611">
    <property type="entry name" value="PfkB_dom"/>
</dbReference>
<sequence length="330" mass="34660">MLIDIEIVVRLKHKIRKWSLVNKVTVLGSLNVDTSFRIKSFPQPGETVQVKEKSNAAGGKGANQAVAAAREGAQTAFIGQIGNDGAGKFMLDSLEADHIDGTYVSQNESVGTGTANIMLDEDGQNCILVYGGANQTLTDADVQKAEPIIKDSDFIVAQFETPQAAAITAFKIAKANGVTTVLNPAPAPATAIDPALLKLTDIIVPNELESASITGIKITDEESMIQTAAEFRKMGVPNLIITVGDKGAFYSTQAGHDLIPAYKVKAVDTTAAGDTFIGAFVSQVATDFSNIASAIKFAEHASSLTVQRLGAQPSIPKLEEVLTAAKESAS</sequence>
<comment type="activity regulation">
    <text evidence="12">Activated by a monovalent cation that binds near, but not in, the active site. The most likely occupant of the site in vivo is potassium. Ion binding induces a conformational change that may alter substrate affinity.</text>
</comment>
<comment type="subunit">
    <text evidence="12">Homodimer.</text>
</comment>
<organism evidence="14 15">
    <name type="scientific">Lentilactobacillus kisonensis F0435</name>
    <dbReference type="NCBI Taxonomy" id="797516"/>
    <lineage>
        <taxon>Bacteria</taxon>
        <taxon>Bacillati</taxon>
        <taxon>Bacillota</taxon>
        <taxon>Bacilli</taxon>
        <taxon>Lactobacillales</taxon>
        <taxon>Lactobacillaceae</taxon>
        <taxon>Lentilactobacillus</taxon>
    </lineage>
</organism>
<dbReference type="EMBL" id="AGRJ01000188">
    <property type="protein sequence ID" value="EHO50264.1"/>
    <property type="molecule type" value="Genomic_DNA"/>
</dbReference>
<dbReference type="Proteomes" id="UP000005025">
    <property type="component" value="Unassembled WGS sequence"/>
</dbReference>
<evidence type="ECO:0000259" key="13">
    <source>
        <dbReference type="Pfam" id="PF00294"/>
    </source>
</evidence>
<dbReference type="GO" id="GO:0019303">
    <property type="term" value="P:D-ribose catabolic process"/>
    <property type="evidence" value="ECO:0007669"/>
    <property type="project" value="UniProtKB-UniRule"/>
</dbReference>
<keyword evidence="6 12" id="KW-0547">Nucleotide-binding</keyword>
<feature type="binding site" evidence="12">
    <location>
        <position position="270"/>
    </location>
    <ligand>
        <name>K(+)</name>
        <dbReference type="ChEBI" id="CHEBI:29103"/>
    </ligand>
</feature>
<dbReference type="PANTHER" id="PTHR10584:SF166">
    <property type="entry name" value="RIBOKINASE"/>
    <property type="match status" value="1"/>
</dbReference>
<gene>
    <name evidence="12" type="primary">rbsK</name>
    <name evidence="14" type="ORF">HMPREF9104_02115</name>
</gene>
<dbReference type="GO" id="GO:0004747">
    <property type="term" value="F:ribokinase activity"/>
    <property type="evidence" value="ECO:0007669"/>
    <property type="project" value="UniProtKB-UniRule"/>
</dbReference>
<feature type="binding site" evidence="12">
    <location>
        <begin position="242"/>
        <end position="247"/>
    </location>
    <ligand>
        <name>ATP</name>
        <dbReference type="ChEBI" id="CHEBI:30616"/>
    </ligand>
</feature>
<feature type="domain" description="Carbohydrate kinase PfkB" evidence="13">
    <location>
        <begin position="22"/>
        <end position="317"/>
    </location>
</feature>
<feature type="binding site" evidence="12">
    <location>
        <begin position="31"/>
        <end position="33"/>
    </location>
    <ligand>
        <name>substrate</name>
    </ligand>
</feature>
<dbReference type="Gene3D" id="3.40.1190.20">
    <property type="match status" value="1"/>
</dbReference>
<feature type="binding site" evidence="12">
    <location>
        <position position="305"/>
    </location>
    <ligand>
        <name>K(+)</name>
        <dbReference type="ChEBI" id="CHEBI:29103"/>
    </ligand>
</feature>
<evidence type="ECO:0000256" key="2">
    <source>
        <dbReference type="ARBA" id="ARBA00012035"/>
    </source>
</evidence>
<comment type="caution">
    <text evidence="12">Lacks conserved residue(s) required for the propagation of feature annotation.</text>
</comment>
<comment type="catalytic activity">
    <reaction evidence="12">
        <text>D-ribose + ATP = D-ribose 5-phosphate + ADP + H(+)</text>
        <dbReference type="Rhea" id="RHEA:13697"/>
        <dbReference type="ChEBI" id="CHEBI:15378"/>
        <dbReference type="ChEBI" id="CHEBI:30616"/>
        <dbReference type="ChEBI" id="CHEBI:47013"/>
        <dbReference type="ChEBI" id="CHEBI:78346"/>
        <dbReference type="ChEBI" id="CHEBI:456216"/>
        <dbReference type="EC" id="2.7.1.15"/>
    </reaction>
</comment>
<keyword evidence="5 12" id="KW-0479">Metal-binding</keyword>
<dbReference type="InterPro" id="IPR011877">
    <property type="entry name" value="Ribokinase"/>
</dbReference>
<evidence type="ECO:0000313" key="15">
    <source>
        <dbReference type="Proteomes" id="UP000005025"/>
    </source>
</evidence>
<comment type="function">
    <text evidence="12">Catalyzes the phosphorylation of ribose at O-5 in a reaction requiring ATP and magnesium. The resulting D-ribose-5-phosphate can then be used either for sythesis of nucleotides, histidine, and tryptophan, or as a component of the pentose phosphate pathway.</text>
</comment>
<dbReference type="UniPathway" id="UPA00916">
    <property type="reaction ID" value="UER00889"/>
</dbReference>
<evidence type="ECO:0000256" key="6">
    <source>
        <dbReference type="ARBA" id="ARBA00022741"/>
    </source>
</evidence>
<evidence type="ECO:0000256" key="9">
    <source>
        <dbReference type="ARBA" id="ARBA00022842"/>
    </source>
</evidence>
<keyword evidence="4 12" id="KW-0808">Transferase</keyword>
<evidence type="ECO:0000256" key="3">
    <source>
        <dbReference type="ARBA" id="ARBA00016943"/>
    </source>
</evidence>
<comment type="caution">
    <text evidence="14">The sequence shown here is derived from an EMBL/GenBank/DDBJ whole genome shotgun (WGS) entry which is preliminary data.</text>
</comment>
<evidence type="ECO:0000256" key="7">
    <source>
        <dbReference type="ARBA" id="ARBA00022777"/>
    </source>
</evidence>
<feature type="binding site" evidence="12">
    <location>
        <position position="310"/>
    </location>
    <ligand>
        <name>K(+)</name>
        <dbReference type="ChEBI" id="CHEBI:29103"/>
    </ligand>
</feature>
<feature type="binding site" evidence="12">
    <location>
        <position position="206"/>
    </location>
    <ligand>
        <name>ATP</name>
        <dbReference type="ChEBI" id="CHEBI:30616"/>
    </ligand>
</feature>
<feature type="active site" description="Proton acceptor" evidence="12">
    <location>
        <position position="274"/>
    </location>
</feature>
<dbReference type="Pfam" id="PF00294">
    <property type="entry name" value="PfkB"/>
    <property type="match status" value="1"/>
</dbReference>
<feature type="binding site" evidence="12">
    <location>
        <position position="274"/>
    </location>
    <ligand>
        <name>substrate</name>
    </ligand>
</feature>
<protein>
    <recommendedName>
        <fullName evidence="3 12">Ribokinase</fullName>
        <shortName evidence="12">RK</shortName>
        <ecNumber evidence="2 12">2.7.1.15</ecNumber>
    </recommendedName>
</protein>
<dbReference type="STRING" id="797516.HMPREF9104_02115"/>
<dbReference type="SUPFAM" id="SSF53613">
    <property type="entry name" value="Ribokinase-like"/>
    <property type="match status" value="1"/>
</dbReference>
<keyword evidence="7 12" id="KW-0418">Kinase</keyword>
<feature type="binding site" evidence="12">
    <location>
        <position position="308"/>
    </location>
    <ligand>
        <name>K(+)</name>
        <dbReference type="ChEBI" id="CHEBI:29103"/>
    </ligand>
</feature>
<feature type="binding site" evidence="12">
    <location>
        <begin position="59"/>
        <end position="63"/>
    </location>
    <ligand>
        <name>substrate</name>
    </ligand>
</feature>
<keyword evidence="8 12" id="KW-0067">ATP-binding</keyword>
<evidence type="ECO:0000256" key="4">
    <source>
        <dbReference type="ARBA" id="ARBA00022679"/>
    </source>
</evidence>
<dbReference type="HOGENOM" id="CLU_027634_2_0_9"/>
<reference evidence="14 15" key="1">
    <citation type="submission" date="2011-09" db="EMBL/GenBank/DDBJ databases">
        <authorList>
            <person name="Weinstock G."/>
            <person name="Sodergren E."/>
            <person name="Clifton S."/>
            <person name="Fulton L."/>
            <person name="Fulton B."/>
            <person name="Courtney L."/>
            <person name="Fronick C."/>
            <person name="Harrison M."/>
            <person name="Strong C."/>
            <person name="Farmer C."/>
            <person name="Delahaunty K."/>
            <person name="Markovic C."/>
            <person name="Hall O."/>
            <person name="Minx P."/>
            <person name="Tomlinson C."/>
            <person name="Mitreva M."/>
            <person name="Hou S."/>
            <person name="Chen J."/>
            <person name="Wollam A."/>
            <person name="Pepin K.H."/>
            <person name="Johnson M."/>
            <person name="Bhonagiri V."/>
            <person name="Zhang X."/>
            <person name="Suruliraj S."/>
            <person name="Warren W."/>
            <person name="Chinwalla A."/>
            <person name="Mardis E.R."/>
            <person name="Wilson R.K."/>
        </authorList>
    </citation>
    <scope>NUCLEOTIDE SEQUENCE [LARGE SCALE GENOMIC DNA]</scope>
    <source>
        <strain evidence="14 15">F0435</strain>
    </source>
</reference>
<dbReference type="GO" id="GO:0046872">
    <property type="term" value="F:metal ion binding"/>
    <property type="evidence" value="ECO:0007669"/>
    <property type="project" value="UniProtKB-KW"/>
</dbReference>
<dbReference type="GO" id="GO:0005829">
    <property type="term" value="C:cytosol"/>
    <property type="evidence" value="ECO:0007669"/>
    <property type="project" value="TreeGrafter"/>
</dbReference>
<keyword evidence="10 12" id="KW-0630">Potassium</keyword>
<evidence type="ECO:0000256" key="1">
    <source>
        <dbReference type="ARBA" id="ARBA00005380"/>
    </source>
</evidence>
<dbReference type="GO" id="GO:0005524">
    <property type="term" value="F:ATP binding"/>
    <property type="evidence" value="ECO:0007669"/>
    <property type="project" value="UniProtKB-UniRule"/>
</dbReference>
<comment type="similarity">
    <text evidence="12">Belongs to the carbohydrate kinase PfkB family. Ribokinase subfamily.</text>
</comment>
<comment type="similarity">
    <text evidence="1">Belongs to the carbohydrate kinase pfkB family.</text>
</comment>
<dbReference type="InterPro" id="IPR002173">
    <property type="entry name" value="Carboh/pur_kinase_PfkB_CS"/>
</dbReference>
<dbReference type="PROSITE" id="PS00584">
    <property type="entry name" value="PFKB_KINASES_2"/>
    <property type="match status" value="1"/>
</dbReference>
<dbReference type="NCBIfam" id="TIGR02152">
    <property type="entry name" value="D_ribokin_bact"/>
    <property type="match status" value="1"/>
</dbReference>
<dbReference type="AlphaFoldDB" id="H1LHM4"/>
<accession>H1LHM4</accession>
<feature type="binding site" evidence="12">
    <location>
        <position position="314"/>
    </location>
    <ligand>
        <name>K(+)</name>
        <dbReference type="ChEBI" id="CHEBI:29103"/>
    </ligand>
</feature>
<evidence type="ECO:0000256" key="8">
    <source>
        <dbReference type="ARBA" id="ARBA00022840"/>
    </source>
</evidence>
<keyword evidence="9 12" id="KW-0460">Magnesium</keyword>
<evidence type="ECO:0000256" key="11">
    <source>
        <dbReference type="ARBA" id="ARBA00023277"/>
    </source>
</evidence>